<evidence type="ECO:0000313" key="2">
    <source>
        <dbReference type="Proteomes" id="UP001530400"/>
    </source>
</evidence>
<accession>A0ABD3NT93</accession>
<gene>
    <name evidence="1" type="ORF">ACHAWO_009703</name>
</gene>
<comment type="caution">
    <text evidence="1">The sequence shown here is derived from an EMBL/GenBank/DDBJ whole genome shotgun (WGS) entry which is preliminary data.</text>
</comment>
<dbReference type="Proteomes" id="UP001530400">
    <property type="component" value="Unassembled WGS sequence"/>
</dbReference>
<sequence>MNVPESQENSIPRDDEDMNLLLQKIKKTSKPKLTIELLKLAYPFILCEISQSLLLIVSTGFVDNLGKKDLAAMALAQTWFSICNVTSMGL</sequence>
<protein>
    <submittedName>
        <fullName evidence="1">Uncharacterized protein</fullName>
    </submittedName>
</protein>
<keyword evidence="2" id="KW-1185">Reference proteome</keyword>
<name>A0ABD3NT93_9STRA</name>
<reference evidence="1 2" key="1">
    <citation type="submission" date="2024-10" db="EMBL/GenBank/DDBJ databases">
        <title>Updated reference genomes for cyclostephanoid diatoms.</title>
        <authorList>
            <person name="Roberts W.R."/>
            <person name="Alverson A.J."/>
        </authorList>
    </citation>
    <scope>NUCLEOTIDE SEQUENCE [LARGE SCALE GENOMIC DNA]</scope>
    <source>
        <strain evidence="1 2">AJA010-31</strain>
    </source>
</reference>
<dbReference type="EMBL" id="JALLPJ020000967">
    <property type="protein sequence ID" value="KAL3778847.1"/>
    <property type="molecule type" value="Genomic_DNA"/>
</dbReference>
<organism evidence="1 2">
    <name type="scientific">Cyclotella atomus</name>
    <dbReference type="NCBI Taxonomy" id="382360"/>
    <lineage>
        <taxon>Eukaryota</taxon>
        <taxon>Sar</taxon>
        <taxon>Stramenopiles</taxon>
        <taxon>Ochrophyta</taxon>
        <taxon>Bacillariophyta</taxon>
        <taxon>Coscinodiscophyceae</taxon>
        <taxon>Thalassiosirophycidae</taxon>
        <taxon>Stephanodiscales</taxon>
        <taxon>Stephanodiscaceae</taxon>
        <taxon>Cyclotella</taxon>
    </lineage>
</organism>
<evidence type="ECO:0000313" key="1">
    <source>
        <dbReference type="EMBL" id="KAL3778847.1"/>
    </source>
</evidence>
<proteinExistence type="predicted"/>
<dbReference type="AlphaFoldDB" id="A0ABD3NT93"/>